<evidence type="ECO:0000313" key="4">
    <source>
        <dbReference type="Proteomes" id="UP000682733"/>
    </source>
</evidence>
<feature type="non-terminal residue" evidence="3">
    <location>
        <position position="169"/>
    </location>
</feature>
<dbReference type="Proteomes" id="UP000682733">
    <property type="component" value="Unassembled WGS sequence"/>
</dbReference>
<dbReference type="Proteomes" id="UP000677228">
    <property type="component" value="Unassembled WGS sequence"/>
</dbReference>
<feature type="compositionally biased region" description="Pro residues" evidence="1">
    <location>
        <begin position="1"/>
        <end position="20"/>
    </location>
</feature>
<reference evidence="3" key="1">
    <citation type="submission" date="2021-02" db="EMBL/GenBank/DDBJ databases">
        <authorList>
            <person name="Nowell W R."/>
        </authorList>
    </citation>
    <scope>NUCLEOTIDE SEQUENCE</scope>
</reference>
<feature type="non-terminal residue" evidence="3">
    <location>
        <position position="1"/>
    </location>
</feature>
<dbReference type="AlphaFoldDB" id="A0A8S2WQL0"/>
<organism evidence="3 4">
    <name type="scientific">Didymodactylos carnosus</name>
    <dbReference type="NCBI Taxonomy" id="1234261"/>
    <lineage>
        <taxon>Eukaryota</taxon>
        <taxon>Metazoa</taxon>
        <taxon>Spiralia</taxon>
        <taxon>Gnathifera</taxon>
        <taxon>Rotifera</taxon>
        <taxon>Eurotatoria</taxon>
        <taxon>Bdelloidea</taxon>
        <taxon>Philodinida</taxon>
        <taxon>Philodinidae</taxon>
        <taxon>Didymodactylos</taxon>
    </lineage>
</organism>
<accession>A0A8S2WQL0</accession>
<proteinExistence type="predicted"/>
<evidence type="ECO:0000313" key="3">
    <source>
        <dbReference type="EMBL" id="CAF4455920.1"/>
    </source>
</evidence>
<dbReference type="PANTHER" id="PTHR14919">
    <property type="entry name" value="KPL2-RELATED"/>
    <property type="match status" value="1"/>
</dbReference>
<dbReference type="EMBL" id="CAJOBA010084238">
    <property type="protein sequence ID" value="CAF4455920.1"/>
    <property type="molecule type" value="Genomic_DNA"/>
</dbReference>
<gene>
    <name evidence="2" type="ORF">OVA965_LOCUS43674</name>
    <name evidence="3" type="ORF">TMI583_LOCUS46033</name>
</gene>
<feature type="region of interest" description="Disordered" evidence="1">
    <location>
        <begin position="1"/>
        <end position="23"/>
    </location>
</feature>
<comment type="caution">
    <text evidence="3">The sequence shown here is derived from an EMBL/GenBank/DDBJ whole genome shotgun (WGS) entry which is preliminary data.</text>
</comment>
<evidence type="ECO:0000313" key="2">
    <source>
        <dbReference type="EMBL" id="CAF1630075.1"/>
    </source>
</evidence>
<dbReference type="InterPro" id="IPR052634">
    <property type="entry name" value="Sperm_flagellar-bone_growth"/>
</dbReference>
<protein>
    <submittedName>
        <fullName evidence="3">Uncharacterized protein</fullName>
    </submittedName>
</protein>
<name>A0A8S2WQL0_9BILA</name>
<sequence>EEPTPPVVPVEPSGPPPPKPGSEEWVYVDEPIDSELATILSNYYDSVELNYVDSCKVVFRNIRSERSYIIDHFYQIKTDYTTFLNRPDTKQEYVDIFVKEFNALADDARDDDEFKMELHQRVEDLCDTLHEIALQRKEESEKEREIIMTDGWIQDHLGLLTNHYVTLMQ</sequence>
<dbReference type="EMBL" id="CAJNOK010058638">
    <property type="protein sequence ID" value="CAF1630075.1"/>
    <property type="molecule type" value="Genomic_DNA"/>
</dbReference>
<dbReference type="PANTHER" id="PTHR14919:SF0">
    <property type="entry name" value="SPERM FLAGELLAR PROTEIN 2"/>
    <property type="match status" value="1"/>
</dbReference>
<evidence type="ECO:0000256" key="1">
    <source>
        <dbReference type="SAM" id="MobiDB-lite"/>
    </source>
</evidence>